<organism evidence="1 2">
    <name type="scientific">Glomus cerebriforme</name>
    <dbReference type="NCBI Taxonomy" id="658196"/>
    <lineage>
        <taxon>Eukaryota</taxon>
        <taxon>Fungi</taxon>
        <taxon>Fungi incertae sedis</taxon>
        <taxon>Mucoromycota</taxon>
        <taxon>Glomeromycotina</taxon>
        <taxon>Glomeromycetes</taxon>
        <taxon>Glomerales</taxon>
        <taxon>Glomeraceae</taxon>
        <taxon>Glomus</taxon>
    </lineage>
</organism>
<reference evidence="1 2" key="1">
    <citation type="submission" date="2018-06" db="EMBL/GenBank/DDBJ databases">
        <title>Comparative genomics reveals the genomic features of Rhizophagus irregularis, R. cerebriforme, R. diaphanum and Gigaspora rosea, and their symbiotic lifestyle signature.</title>
        <authorList>
            <person name="Morin E."/>
            <person name="San Clemente H."/>
            <person name="Chen E.C.H."/>
            <person name="De La Providencia I."/>
            <person name="Hainaut M."/>
            <person name="Kuo A."/>
            <person name="Kohler A."/>
            <person name="Murat C."/>
            <person name="Tang N."/>
            <person name="Roy S."/>
            <person name="Loubradou J."/>
            <person name="Henrissat B."/>
            <person name="Grigoriev I.V."/>
            <person name="Corradi N."/>
            <person name="Roux C."/>
            <person name="Martin F.M."/>
        </authorList>
    </citation>
    <scope>NUCLEOTIDE SEQUENCE [LARGE SCALE GENOMIC DNA]</scope>
    <source>
        <strain evidence="1 2">DAOM 227022</strain>
    </source>
</reference>
<dbReference type="EMBL" id="QKYT01000272">
    <property type="protein sequence ID" value="RIA88262.1"/>
    <property type="molecule type" value="Genomic_DNA"/>
</dbReference>
<dbReference type="OrthoDB" id="2320542at2759"/>
<dbReference type="Proteomes" id="UP000265703">
    <property type="component" value="Unassembled WGS sequence"/>
</dbReference>
<keyword evidence="2" id="KW-1185">Reference proteome</keyword>
<accession>A0A397SRC2</accession>
<name>A0A397SRC2_9GLOM</name>
<comment type="caution">
    <text evidence="1">The sequence shown here is derived from an EMBL/GenBank/DDBJ whole genome shotgun (WGS) entry which is preliminary data.</text>
</comment>
<proteinExistence type="predicted"/>
<evidence type="ECO:0000313" key="2">
    <source>
        <dbReference type="Proteomes" id="UP000265703"/>
    </source>
</evidence>
<gene>
    <name evidence="1" type="ORF">C1645_826631</name>
</gene>
<sequence>MILRTKVTTIPQQLGFDEEETKVFNELTRRQRRAFDALPDNNPKIAFIQAMVEKEKSWHEKSEINQK</sequence>
<protein>
    <submittedName>
        <fullName evidence="1">Uncharacterized protein</fullName>
    </submittedName>
</protein>
<evidence type="ECO:0000313" key="1">
    <source>
        <dbReference type="EMBL" id="RIA88262.1"/>
    </source>
</evidence>
<dbReference type="AlphaFoldDB" id="A0A397SRC2"/>